<feature type="transmembrane region" description="Helical" evidence="1">
    <location>
        <begin position="39"/>
        <end position="60"/>
    </location>
</feature>
<dbReference type="RefSeq" id="WP_142509555.1">
    <property type="nucleotide sequence ID" value="NZ_SADV01000012.1"/>
</dbReference>
<dbReference type="Proteomes" id="UP000317944">
    <property type="component" value="Unassembled WGS sequence"/>
</dbReference>
<proteinExistence type="predicted"/>
<evidence type="ECO:0000256" key="1">
    <source>
        <dbReference type="SAM" id="Phobius"/>
    </source>
</evidence>
<accession>A0A544UEP7</accession>
<keyword evidence="1" id="KW-0812">Transmembrane</keyword>
<evidence type="ECO:0000313" key="3">
    <source>
        <dbReference type="Proteomes" id="UP000317944"/>
    </source>
</evidence>
<sequence length="61" mass="6870">MGMIIGIITGAVLGIILVLISMILFWISKRKQQENQYAIWFMVAGFIALFTSGSNALRYFL</sequence>
<protein>
    <submittedName>
        <fullName evidence="2">Uncharacterized protein</fullName>
    </submittedName>
</protein>
<dbReference type="EMBL" id="SADV01000012">
    <property type="protein sequence ID" value="TQR30905.1"/>
    <property type="molecule type" value="Genomic_DNA"/>
</dbReference>
<dbReference type="AlphaFoldDB" id="A0A544UEP7"/>
<reference evidence="2 3" key="1">
    <citation type="submission" date="2018-03" db="EMBL/GenBank/DDBJ databases">
        <title>Aerobic endospore-forming bacteria genome sequencing and assembly.</title>
        <authorList>
            <person name="Cavalcante D.A."/>
            <person name="Driks A."/>
            <person name="Putonti C."/>
            <person name="De-Souza M.T."/>
        </authorList>
    </citation>
    <scope>NUCLEOTIDE SEQUENCE [LARGE SCALE GENOMIC DNA]</scope>
    <source>
        <strain evidence="2 3">SDF0037</strain>
    </source>
</reference>
<gene>
    <name evidence="2" type="ORF">C7Y47_15325</name>
</gene>
<keyword evidence="1" id="KW-1133">Transmembrane helix</keyword>
<comment type="caution">
    <text evidence="2">The sequence shown here is derived from an EMBL/GenBank/DDBJ whole genome shotgun (WGS) entry which is preliminary data.</text>
</comment>
<evidence type="ECO:0000313" key="2">
    <source>
        <dbReference type="EMBL" id="TQR30905.1"/>
    </source>
</evidence>
<keyword evidence="1" id="KW-0472">Membrane</keyword>
<dbReference type="OrthoDB" id="2739983at2"/>
<feature type="transmembrane region" description="Helical" evidence="1">
    <location>
        <begin position="6"/>
        <end position="27"/>
    </location>
</feature>
<organism evidence="2 3">
    <name type="scientific">Lysinibacillus sphaericus</name>
    <name type="common">Bacillus sphaericus</name>
    <dbReference type="NCBI Taxonomy" id="1421"/>
    <lineage>
        <taxon>Bacteria</taxon>
        <taxon>Bacillati</taxon>
        <taxon>Bacillota</taxon>
        <taxon>Bacilli</taxon>
        <taxon>Bacillales</taxon>
        <taxon>Bacillaceae</taxon>
        <taxon>Lysinibacillus</taxon>
    </lineage>
</organism>
<name>A0A544UEP7_LYSSH</name>